<evidence type="ECO:0000256" key="2">
    <source>
        <dbReference type="ARBA" id="ARBA00022692"/>
    </source>
</evidence>
<gene>
    <name evidence="7" type="ORF">FMM80_09720</name>
</gene>
<dbReference type="PANTHER" id="PTHR37422">
    <property type="entry name" value="TEICHURONIC ACID BIOSYNTHESIS PROTEIN TUAE"/>
    <property type="match status" value="1"/>
</dbReference>
<evidence type="ECO:0000256" key="3">
    <source>
        <dbReference type="ARBA" id="ARBA00022989"/>
    </source>
</evidence>
<dbReference type="Proteomes" id="UP000474104">
    <property type="component" value="Unassembled WGS sequence"/>
</dbReference>
<keyword evidence="4 5" id="KW-0472">Membrane</keyword>
<dbReference type="InterPro" id="IPR051533">
    <property type="entry name" value="WaaL-like"/>
</dbReference>
<feature type="transmembrane region" description="Helical" evidence="5">
    <location>
        <begin position="61"/>
        <end position="78"/>
    </location>
</feature>
<organism evidence="7 8">
    <name type="scientific">Schaedlerella arabinosiphila</name>
    <dbReference type="NCBI Taxonomy" id="2044587"/>
    <lineage>
        <taxon>Bacteria</taxon>
        <taxon>Bacillati</taxon>
        <taxon>Bacillota</taxon>
        <taxon>Clostridia</taxon>
        <taxon>Lachnospirales</taxon>
        <taxon>Lachnospiraceae</taxon>
        <taxon>Schaedlerella</taxon>
    </lineage>
</organism>
<protein>
    <submittedName>
        <fullName evidence="7">O-antigen ligase family protein</fullName>
    </submittedName>
</protein>
<feature type="transmembrane region" description="Helical" evidence="5">
    <location>
        <begin position="112"/>
        <end position="137"/>
    </location>
</feature>
<comment type="caution">
    <text evidence="7">The sequence shown here is derived from an EMBL/GenBank/DDBJ whole genome shotgun (WGS) entry which is preliminary data.</text>
</comment>
<feature type="transmembrane region" description="Helical" evidence="5">
    <location>
        <begin position="7"/>
        <end position="25"/>
    </location>
</feature>
<feature type="transmembrane region" description="Helical" evidence="5">
    <location>
        <begin position="84"/>
        <end position="100"/>
    </location>
</feature>
<keyword evidence="7" id="KW-0436">Ligase</keyword>
<evidence type="ECO:0000313" key="7">
    <source>
        <dbReference type="EMBL" id="NDO68943.1"/>
    </source>
</evidence>
<keyword evidence="3 5" id="KW-1133">Transmembrane helix</keyword>
<dbReference type="AlphaFoldDB" id="A0A9X5C963"/>
<feature type="transmembrane region" description="Helical" evidence="5">
    <location>
        <begin position="405"/>
        <end position="422"/>
    </location>
</feature>
<feature type="domain" description="O-antigen ligase-related" evidence="6">
    <location>
        <begin position="201"/>
        <end position="352"/>
    </location>
</feature>
<evidence type="ECO:0000259" key="6">
    <source>
        <dbReference type="Pfam" id="PF04932"/>
    </source>
</evidence>
<dbReference type="RefSeq" id="WP_044990107.1">
    <property type="nucleotide sequence ID" value="NZ_VIRB01000061.1"/>
</dbReference>
<sequence>MKMKLRVHIPLALITTYFALFFFVFSDLGISMMFAYVAMGFVLIVSVVFSQRVYYSNISIAFFLLALVAVFCFLMPYSRHEFDVLAVILSILLCSLLALFSRPTNKEINSILRIITIVSTLLSIYMIIIAIFPNIYIDHISDFIDEMPRTNTIRMLRLKYGVMIGGNVTLTNQILVLSMLIIINKYLIYDYKEGRLKAVLMILLGLSAIFLANRKGELLAFVLVVIYTFCFGSSISQNARFRKAQKYFFLGAILLTILIIVAVRMGLANRYLRFLFYFTTNDRAEMSSGRFELWSTGLRLFAEHPLIGIGWGNTKYHIDMFNTANQTYIENVHCLVIQLLAETGLIGCILYMTPVVYIFRKMKKTVNYLRSVYTTDMLPQLLASVALEYQMFLLINGMIDSTWHRISFWPFYAVSIIMACVAQRMAYSHDSISEPGEIRARKERSL</sequence>
<name>A0A9X5C963_9FIRM</name>
<dbReference type="InterPro" id="IPR007016">
    <property type="entry name" value="O-antigen_ligase-rel_domated"/>
</dbReference>
<evidence type="ECO:0000313" key="8">
    <source>
        <dbReference type="Proteomes" id="UP000474104"/>
    </source>
</evidence>
<feature type="transmembrane region" description="Helical" evidence="5">
    <location>
        <begin position="218"/>
        <end position="235"/>
    </location>
</feature>
<dbReference type="EMBL" id="VIRB01000061">
    <property type="protein sequence ID" value="NDO68943.1"/>
    <property type="molecule type" value="Genomic_DNA"/>
</dbReference>
<evidence type="ECO:0000256" key="4">
    <source>
        <dbReference type="ARBA" id="ARBA00023136"/>
    </source>
</evidence>
<dbReference type="Pfam" id="PF04932">
    <property type="entry name" value="Wzy_C"/>
    <property type="match status" value="1"/>
</dbReference>
<accession>A0A9X5C963</accession>
<proteinExistence type="predicted"/>
<reference evidence="7 8" key="1">
    <citation type="submission" date="2019-07" db="EMBL/GenBank/DDBJ databases">
        <title>Draft genome sequences of 15 bacterial species constituting the stable defined intestinal microbiota of the GM15 gnotobiotic mouse model.</title>
        <authorList>
            <person name="Elie C."/>
            <person name="Mathieu A."/>
            <person name="Saliou A."/>
            <person name="Darnaud M."/>
            <person name="Leulier F."/>
            <person name="Tamellini A."/>
        </authorList>
    </citation>
    <scope>NUCLEOTIDE SEQUENCE [LARGE SCALE GENOMIC DNA]</scope>
    <source>
        <strain evidence="8">ASF 502</strain>
    </source>
</reference>
<feature type="transmembrane region" description="Helical" evidence="5">
    <location>
        <begin position="247"/>
        <end position="267"/>
    </location>
</feature>
<comment type="subcellular location">
    <subcellularLocation>
        <location evidence="1">Membrane</location>
        <topology evidence="1">Multi-pass membrane protein</topology>
    </subcellularLocation>
</comment>
<evidence type="ECO:0000256" key="5">
    <source>
        <dbReference type="SAM" id="Phobius"/>
    </source>
</evidence>
<dbReference type="OrthoDB" id="2068524at2"/>
<dbReference type="GO" id="GO:0016020">
    <property type="term" value="C:membrane"/>
    <property type="evidence" value="ECO:0007669"/>
    <property type="project" value="UniProtKB-SubCell"/>
</dbReference>
<evidence type="ECO:0000256" key="1">
    <source>
        <dbReference type="ARBA" id="ARBA00004141"/>
    </source>
</evidence>
<feature type="transmembrane region" description="Helical" evidence="5">
    <location>
        <begin position="335"/>
        <end position="359"/>
    </location>
</feature>
<dbReference type="PANTHER" id="PTHR37422:SF13">
    <property type="entry name" value="LIPOPOLYSACCHARIDE BIOSYNTHESIS PROTEIN PA4999-RELATED"/>
    <property type="match status" value="1"/>
</dbReference>
<feature type="transmembrane region" description="Helical" evidence="5">
    <location>
        <begin position="31"/>
        <end position="49"/>
    </location>
</feature>
<feature type="transmembrane region" description="Helical" evidence="5">
    <location>
        <begin position="195"/>
        <end position="212"/>
    </location>
</feature>
<feature type="transmembrane region" description="Helical" evidence="5">
    <location>
        <begin position="157"/>
        <end position="183"/>
    </location>
</feature>
<dbReference type="GO" id="GO:0016874">
    <property type="term" value="F:ligase activity"/>
    <property type="evidence" value="ECO:0007669"/>
    <property type="project" value="UniProtKB-KW"/>
</dbReference>
<keyword evidence="2 5" id="KW-0812">Transmembrane</keyword>